<dbReference type="EMBL" id="LUUK01000033">
    <property type="protein sequence ID" value="OAI26030.1"/>
    <property type="molecule type" value="Genomic_DNA"/>
</dbReference>
<dbReference type="PANTHER" id="PTHR32089">
    <property type="entry name" value="METHYL-ACCEPTING CHEMOTAXIS PROTEIN MCPB"/>
    <property type="match status" value="1"/>
</dbReference>
<dbReference type="Proteomes" id="UP000077628">
    <property type="component" value="Unassembled WGS sequence"/>
</dbReference>
<dbReference type="PANTHER" id="PTHR32089:SF112">
    <property type="entry name" value="LYSOZYME-LIKE PROTEIN-RELATED"/>
    <property type="match status" value="1"/>
</dbReference>
<dbReference type="SUPFAM" id="SSF58104">
    <property type="entry name" value="Methyl-accepting chemotaxis protein (MCP) signaling domain"/>
    <property type="match status" value="1"/>
</dbReference>
<dbReference type="Pfam" id="PF07238">
    <property type="entry name" value="PilZ"/>
    <property type="match status" value="1"/>
</dbReference>
<dbReference type="RefSeq" id="WP_064024925.1">
    <property type="nucleotide sequence ID" value="NZ_LUUK01000033.1"/>
</dbReference>
<evidence type="ECO:0000313" key="8">
    <source>
        <dbReference type="EMBL" id="OAI26030.1"/>
    </source>
</evidence>
<evidence type="ECO:0000256" key="5">
    <source>
        <dbReference type="SAM" id="MobiDB-lite"/>
    </source>
</evidence>
<keyword evidence="4" id="KW-0175">Coiled coil</keyword>
<evidence type="ECO:0000256" key="3">
    <source>
        <dbReference type="PROSITE-ProRule" id="PRU00284"/>
    </source>
</evidence>
<dbReference type="STRING" id="702114.A1355_19355"/>
<dbReference type="PROSITE" id="PS50111">
    <property type="entry name" value="CHEMOTAXIS_TRANSDUC_2"/>
    <property type="match status" value="1"/>
</dbReference>
<proteinExistence type="predicted"/>
<feature type="transmembrane region" description="Helical" evidence="6">
    <location>
        <begin position="189"/>
        <end position="211"/>
    </location>
</feature>
<evidence type="ECO:0000256" key="1">
    <source>
        <dbReference type="ARBA" id="ARBA00004370"/>
    </source>
</evidence>
<dbReference type="SUPFAM" id="SSF141371">
    <property type="entry name" value="PilZ domain-like"/>
    <property type="match status" value="1"/>
</dbReference>
<protein>
    <recommendedName>
        <fullName evidence="7">Methyl-accepting transducer domain-containing protein</fullName>
    </recommendedName>
</protein>
<dbReference type="Gene3D" id="1.10.287.950">
    <property type="entry name" value="Methyl-accepting chemotaxis protein"/>
    <property type="match status" value="1"/>
</dbReference>
<dbReference type="Gene3D" id="2.40.10.220">
    <property type="entry name" value="predicted glycosyltransferase like domains"/>
    <property type="match status" value="1"/>
</dbReference>
<evidence type="ECO:0000256" key="4">
    <source>
        <dbReference type="SAM" id="Coils"/>
    </source>
</evidence>
<feature type="domain" description="Methyl-accepting transducer" evidence="7">
    <location>
        <begin position="273"/>
        <end position="509"/>
    </location>
</feature>
<evidence type="ECO:0000256" key="2">
    <source>
        <dbReference type="ARBA" id="ARBA00023224"/>
    </source>
</evidence>
<dbReference type="InterPro" id="IPR004089">
    <property type="entry name" value="MCPsignal_dom"/>
</dbReference>
<dbReference type="GO" id="GO:0007165">
    <property type="term" value="P:signal transduction"/>
    <property type="evidence" value="ECO:0007669"/>
    <property type="project" value="UniProtKB-KW"/>
</dbReference>
<dbReference type="GO" id="GO:0035438">
    <property type="term" value="F:cyclic-di-GMP binding"/>
    <property type="evidence" value="ECO:0007669"/>
    <property type="project" value="InterPro"/>
</dbReference>
<feature type="coiled-coil region" evidence="4">
    <location>
        <begin position="361"/>
        <end position="388"/>
    </location>
</feature>
<keyword evidence="6" id="KW-0812">Transmembrane</keyword>
<keyword evidence="6" id="KW-1133">Transmembrane helix</keyword>
<organism evidence="8 9">
    <name type="scientific">Methylomonas koyamae</name>
    <dbReference type="NCBI Taxonomy" id="702114"/>
    <lineage>
        <taxon>Bacteria</taxon>
        <taxon>Pseudomonadati</taxon>
        <taxon>Pseudomonadota</taxon>
        <taxon>Gammaproteobacteria</taxon>
        <taxon>Methylococcales</taxon>
        <taxon>Methylococcaceae</taxon>
        <taxon>Methylomonas</taxon>
    </lineage>
</organism>
<dbReference type="GO" id="GO:0006935">
    <property type="term" value="P:chemotaxis"/>
    <property type="evidence" value="ECO:0007669"/>
    <property type="project" value="UniProtKB-ARBA"/>
</dbReference>
<comment type="subcellular location">
    <subcellularLocation>
        <location evidence="1">Membrane</location>
    </subcellularLocation>
</comment>
<keyword evidence="2 3" id="KW-0807">Transducer</keyword>
<dbReference type="Pfam" id="PF00015">
    <property type="entry name" value="MCPsignal"/>
    <property type="match status" value="1"/>
</dbReference>
<sequence>MTGNGHSGTEAFSLRKLLVAMTAGVALILIVGNAVVWITHEGLQSAETDNQRLMRASLAFKDVRYHVVQIQQFLTDASVVGEDDYGVAREEKSAAHAELAELSTMLPELRAAIADADRSVENLYATGERMANAYFRDGREAGNLIMKAPNDGFDAASASLATSLDQLAERLQQSVNAASVRQRDMQSRMFAVSATVAGLALLLIVLANYWLMRRLFAVLGGEPSYATDIARTIAGGHLDIEVRTARHDSASLLAVMKMMGASLASHMREISMASKQIGQSSYQISNISGDISNANRSEQARSTEVRQATDALRSSTEEVERFTLTIRQRTLETQDTAQQGLLAVSENLDEMRRVVSEVESAEAKTNALRQANRQIQDITTTIRNITEQTNLLALNAAIEAARAGEYGRGFAVVADEVRKLAQNASGATAEIAGIIAELTQIIEENTQAMTSIIQATQQGMEKAESTSVVIHRIVGQIEENASTAQQISDVTRNQLDNVSRLQTRVEALFEALGQNESKVHITRTVSDDLYVVTEKLRAMLEHFSFDANRKTTPIPNEHRRFPRTSHYLLAHIDAKNRSLDGVTADFSMSGACLRLPLPLPCGENETIAVQLRIPYDNIDQYAHQAPLELDCRIVWYKVVDDEHHYGVKFPESLSPAAVNGLKTCFDFFNHASTYRG</sequence>
<reference evidence="9" key="1">
    <citation type="submission" date="2016-03" db="EMBL/GenBank/DDBJ databases">
        <authorList>
            <person name="Heylen K."/>
            <person name="De Vos P."/>
            <person name="Vekeman B."/>
        </authorList>
    </citation>
    <scope>NUCLEOTIDE SEQUENCE [LARGE SCALE GENOMIC DNA]</scope>
    <source>
        <strain evidence="9">R-45383</strain>
    </source>
</reference>
<dbReference type="InterPro" id="IPR009875">
    <property type="entry name" value="PilZ_domain"/>
</dbReference>
<feature type="transmembrane region" description="Helical" evidence="6">
    <location>
        <begin position="17"/>
        <end position="38"/>
    </location>
</feature>
<accession>A0A177P9P2</accession>
<dbReference type="AlphaFoldDB" id="A0A177P9P2"/>
<evidence type="ECO:0000259" key="7">
    <source>
        <dbReference type="PROSITE" id="PS50111"/>
    </source>
</evidence>
<gene>
    <name evidence="8" type="ORF">A1355_19355</name>
</gene>
<keyword evidence="9" id="KW-1185">Reference proteome</keyword>
<evidence type="ECO:0000256" key="6">
    <source>
        <dbReference type="SAM" id="Phobius"/>
    </source>
</evidence>
<dbReference type="GO" id="GO:0016020">
    <property type="term" value="C:membrane"/>
    <property type="evidence" value="ECO:0007669"/>
    <property type="project" value="UniProtKB-SubCell"/>
</dbReference>
<dbReference type="SMART" id="SM00283">
    <property type="entry name" value="MA"/>
    <property type="match status" value="1"/>
</dbReference>
<keyword evidence="6" id="KW-0472">Membrane</keyword>
<feature type="region of interest" description="Disordered" evidence="5">
    <location>
        <begin position="294"/>
        <end position="314"/>
    </location>
</feature>
<comment type="caution">
    <text evidence="8">The sequence shown here is derived from an EMBL/GenBank/DDBJ whole genome shotgun (WGS) entry which is preliminary data.</text>
</comment>
<dbReference type="OrthoDB" id="2489132at2"/>
<evidence type="ECO:0000313" key="9">
    <source>
        <dbReference type="Proteomes" id="UP000077628"/>
    </source>
</evidence>
<name>A0A177P9P2_9GAMM</name>